<dbReference type="GO" id="GO:0005739">
    <property type="term" value="C:mitochondrion"/>
    <property type="evidence" value="ECO:0007669"/>
    <property type="project" value="TreeGrafter"/>
</dbReference>
<keyword evidence="2" id="KW-0677">Repeat</keyword>
<dbReference type="CDD" id="cd01448">
    <property type="entry name" value="TST_Repeat_1"/>
    <property type="match status" value="1"/>
</dbReference>
<feature type="domain" description="Rhodanese" evidence="3">
    <location>
        <begin position="214"/>
        <end position="344"/>
    </location>
</feature>
<proteinExistence type="predicted"/>
<protein>
    <submittedName>
        <fullName evidence="4">Thiosulfate sulfurtransferase</fullName>
    </submittedName>
</protein>
<dbReference type="Pfam" id="PF00581">
    <property type="entry name" value="Rhodanese"/>
    <property type="match status" value="2"/>
</dbReference>
<keyword evidence="1 4" id="KW-0808">Transferase</keyword>
<sequence length="347" mass="37434">MALSRGLKRVFTASVHPFKGSFSGTVIYSRRMASNNTAAPLLLSPQELENISASKKDVVALDVSWFMPNSPRNPNEEFEQKRLPVNARRFDLDEVASSHPLGLKHMMPSASQFAGACEKLGISPSTHVVLYDTQGVFSSPRALFTFRAFGHQNSSVLDGGLPRWEAEGLSLVTSASDNSIAVTSYPEPSLDESVLRSYEQVVANAELDPSSSSSSAVELVLDARSAGRFTGQDPEPRPGLSSGHIPHSFSLPFTAFLQTHTTGAQSSYTTFRHPDEVLQALTASLGAERVQEVLSGRRRIVASCGSGMTAGVLWLGLQLLGVRSAAIYDESWTGYAARETSKIVKDV</sequence>
<dbReference type="STRING" id="27342.A0A0H2S826"/>
<evidence type="ECO:0000256" key="1">
    <source>
        <dbReference type="ARBA" id="ARBA00022679"/>
    </source>
</evidence>
<keyword evidence="5" id="KW-1185">Reference proteome</keyword>
<dbReference type="InterPro" id="IPR036873">
    <property type="entry name" value="Rhodanese-like_dom_sf"/>
</dbReference>
<accession>A0A0H2S826</accession>
<organism evidence="4 5">
    <name type="scientific">Schizopora paradoxa</name>
    <dbReference type="NCBI Taxonomy" id="27342"/>
    <lineage>
        <taxon>Eukaryota</taxon>
        <taxon>Fungi</taxon>
        <taxon>Dikarya</taxon>
        <taxon>Basidiomycota</taxon>
        <taxon>Agaricomycotina</taxon>
        <taxon>Agaricomycetes</taxon>
        <taxon>Hymenochaetales</taxon>
        <taxon>Schizoporaceae</taxon>
        <taxon>Schizopora</taxon>
    </lineage>
</organism>
<dbReference type="PANTHER" id="PTHR11364">
    <property type="entry name" value="THIOSULFATE SULFERTANSFERASE"/>
    <property type="match status" value="1"/>
</dbReference>
<dbReference type="EMBL" id="KQ085882">
    <property type="protein sequence ID" value="KLO20410.1"/>
    <property type="molecule type" value="Genomic_DNA"/>
</dbReference>
<evidence type="ECO:0000313" key="4">
    <source>
        <dbReference type="EMBL" id="KLO20410.1"/>
    </source>
</evidence>
<evidence type="ECO:0000256" key="2">
    <source>
        <dbReference type="ARBA" id="ARBA00022737"/>
    </source>
</evidence>
<dbReference type="Gene3D" id="3.40.250.10">
    <property type="entry name" value="Rhodanese-like domain"/>
    <property type="match status" value="2"/>
</dbReference>
<dbReference type="SUPFAM" id="SSF52821">
    <property type="entry name" value="Rhodanese/Cell cycle control phosphatase"/>
    <property type="match status" value="2"/>
</dbReference>
<dbReference type="GO" id="GO:0004792">
    <property type="term" value="F:thiosulfate-cyanide sulfurtransferase activity"/>
    <property type="evidence" value="ECO:0007669"/>
    <property type="project" value="TreeGrafter"/>
</dbReference>
<name>A0A0H2S826_9AGAM</name>
<dbReference type="CDD" id="cd01449">
    <property type="entry name" value="TST_Repeat_2"/>
    <property type="match status" value="1"/>
</dbReference>
<evidence type="ECO:0000313" key="5">
    <source>
        <dbReference type="Proteomes" id="UP000053477"/>
    </source>
</evidence>
<dbReference type="PROSITE" id="PS50206">
    <property type="entry name" value="RHODANESE_3"/>
    <property type="match status" value="2"/>
</dbReference>
<dbReference type="InterPro" id="IPR001763">
    <property type="entry name" value="Rhodanese-like_dom"/>
</dbReference>
<dbReference type="OrthoDB" id="270167at2759"/>
<reference evidence="4 5" key="1">
    <citation type="submission" date="2015-04" db="EMBL/GenBank/DDBJ databases">
        <title>Complete genome sequence of Schizopora paradoxa KUC8140, a cosmopolitan wood degrader in East Asia.</title>
        <authorList>
            <consortium name="DOE Joint Genome Institute"/>
            <person name="Min B."/>
            <person name="Park H."/>
            <person name="Jang Y."/>
            <person name="Kim J.-J."/>
            <person name="Kim K.H."/>
            <person name="Pangilinan J."/>
            <person name="Lipzen A."/>
            <person name="Riley R."/>
            <person name="Grigoriev I.V."/>
            <person name="Spatafora J.W."/>
            <person name="Choi I.-G."/>
        </authorList>
    </citation>
    <scope>NUCLEOTIDE SEQUENCE [LARGE SCALE GENOMIC DNA]</scope>
    <source>
        <strain evidence="4 5">KUC8140</strain>
    </source>
</reference>
<gene>
    <name evidence="4" type="ORF">SCHPADRAFT_5393</name>
</gene>
<dbReference type="FunCoup" id="A0A0H2S826">
    <property type="interactions" value="323"/>
</dbReference>
<dbReference type="AlphaFoldDB" id="A0A0H2S826"/>
<evidence type="ECO:0000259" key="3">
    <source>
        <dbReference type="PROSITE" id="PS50206"/>
    </source>
</evidence>
<dbReference type="Proteomes" id="UP000053477">
    <property type="component" value="Unassembled WGS sequence"/>
</dbReference>
<dbReference type="PANTHER" id="PTHR11364:SF27">
    <property type="entry name" value="SULFURTRANSFERASE"/>
    <property type="match status" value="1"/>
</dbReference>
<dbReference type="InParanoid" id="A0A0H2S826"/>
<dbReference type="SMART" id="SM00450">
    <property type="entry name" value="RHOD"/>
    <property type="match status" value="2"/>
</dbReference>
<feature type="domain" description="Rhodanese" evidence="3">
    <location>
        <begin position="54"/>
        <end position="173"/>
    </location>
</feature>
<dbReference type="InterPro" id="IPR045078">
    <property type="entry name" value="TST/MPST-like"/>
</dbReference>